<feature type="compositionally biased region" description="Basic and acidic residues" evidence="1">
    <location>
        <begin position="1"/>
        <end position="13"/>
    </location>
</feature>
<organism evidence="2 3">
    <name type="scientific">Schizophyllum amplum</name>
    <dbReference type="NCBI Taxonomy" id="97359"/>
    <lineage>
        <taxon>Eukaryota</taxon>
        <taxon>Fungi</taxon>
        <taxon>Dikarya</taxon>
        <taxon>Basidiomycota</taxon>
        <taxon>Agaricomycotina</taxon>
        <taxon>Agaricomycetes</taxon>
        <taxon>Agaricomycetidae</taxon>
        <taxon>Agaricales</taxon>
        <taxon>Schizophyllaceae</taxon>
        <taxon>Schizophyllum</taxon>
    </lineage>
</organism>
<protein>
    <submittedName>
        <fullName evidence="2">Uncharacterized protein</fullName>
    </submittedName>
</protein>
<proteinExistence type="predicted"/>
<feature type="compositionally biased region" description="Basic residues" evidence="1">
    <location>
        <begin position="72"/>
        <end position="83"/>
    </location>
</feature>
<feature type="region of interest" description="Disordered" evidence="1">
    <location>
        <begin position="402"/>
        <end position="421"/>
    </location>
</feature>
<sequence>MSEHHGNDDDRSPSRKRSRSPSNNHDGGSPPKRRTPTPPHRCAGVVPSNADPAPSIDFSRSHHTPSGPRNPRSPRSHPRRHHHPIDTPAAAESSALGVHTEQGFARASRSSSPQFAYNVPTSTSLDGPPQHLPSTYTHLDTQLGDQYGVPVSPRTILPHHDHHLNPHDIARALPPPPPLGSLFDGYIQHKEENTASPVRPFTTIIVDNTRAPRPHNWSTGPAGPSSAPLQYVQHGPFGSMRRVDTPVHGRRQPPFVPSQLHLPPPLPLLPATGDDQQYHDSAESHHASSSLRPAPRREQYYHMPPADATASWEVDGALPGSDAPDANSEDDLLAAAFAQNVSDAARRYARQYRQQRHDLARTHSTEASRYRELLSQRDAELADVERENDYLRYDLEQAQGQLRAAQDDTTNARSAASNERNRFVEARGEVQILQAQLQAMRRQLETTQNVLRYTEAQRDDANQRASDLTEGNHYLRALLAEATGEGGRIPEADREPEEAALDGERSSASPSSAEQPSSPTPRRASRAVASTRAFMNPNPSNFRFRTQALSAYDERAADDAQSEDGDVFQEEDGDDEEAIAAGEEDDLAAGEEDDLAGDEDDELKYDEEDDVEVKVEEQENVLATLRRSQSPRTREHSRL</sequence>
<reference evidence="2 3" key="1">
    <citation type="journal article" date="2019" name="New Phytol.">
        <title>Comparative genomics reveals unique wood-decay strategies and fruiting body development in the Schizophyllaceae.</title>
        <authorList>
            <person name="Almasi E."/>
            <person name="Sahu N."/>
            <person name="Krizsan K."/>
            <person name="Balint B."/>
            <person name="Kovacs G.M."/>
            <person name="Kiss B."/>
            <person name="Cseklye J."/>
            <person name="Drula E."/>
            <person name="Henrissat B."/>
            <person name="Nagy I."/>
            <person name="Chovatia M."/>
            <person name="Adam C."/>
            <person name="LaButti K."/>
            <person name="Lipzen A."/>
            <person name="Riley R."/>
            <person name="Grigoriev I.V."/>
            <person name="Nagy L.G."/>
        </authorList>
    </citation>
    <scope>NUCLEOTIDE SEQUENCE [LARGE SCALE GENOMIC DNA]</scope>
    <source>
        <strain evidence="2 3">NL-1724</strain>
    </source>
</reference>
<feature type="region of interest" description="Disordered" evidence="1">
    <location>
        <begin position="236"/>
        <end position="294"/>
    </location>
</feature>
<gene>
    <name evidence="2" type="ORF">BD626DRAFT_472035</name>
</gene>
<dbReference type="AlphaFoldDB" id="A0A550CVK7"/>
<evidence type="ECO:0000313" key="3">
    <source>
        <dbReference type="Proteomes" id="UP000320762"/>
    </source>
</evidence>
<feature type="compositionally biased region" description="Basic and acidic residues" evidence="1">
    <location>
        <begin position="276"/>
        <end position="286"/>
    </location>
</feature>
<evidence type="ECO:0000256" key="1">
    <source>
        <dbReference type="SAM" id="MobiDB-lite"/>
    </source>
</evidence>
<evidence type="ECO:0000313" key="2">
    <source>
        <dbReference type="EMBL" id="TRM68827.1"/>
    </source>
</evidence>
<accession>A0A550CVK7</accession>
<feature type="compositionally biased region" description="Acidic residues" evidence="1">
    <location>
        <begin position="560"/>
        <end position="611"/>
    </location>
</feature>
<comment type="caution">
    <text evidence="2">The sequence shown here is derived from an EMBL/GenBank/DDBJ whole genome shotgun (WGS) entry which is preliminary data.</text>
</comment>
<feature type="compositionally biased region" description="Polar residues" evidence="1">
    <location>
        <begin position="537"/>
        <end position="549"/>
    </location>
</feature>
<keyword evidence="3" id="KW-1185">Reference proteome</keyword>
<feature type="compositionally biased region" description="Polar residues" evidence="1">
    <location>
        <begin position="407"/>
        <end position="418"/>
    </location>
</feature>
<dbReference type="EMBL" id="VDMD01000001">
    <property type="protein sequence ID" value="TRM68827.1"/>
    <property type="molecule type" value="Genomic_DNA"/>
</dbReference>
<feature type="compositionally biased region" description="Polar residues" evidence="1">
    <location>
        <begin position="108"/>
        <end position="125"/>
    </location>
</feature>
<feature type="compositionally biased region" description="Polar residues" evidence="1">
    <location>
        <begin position="132"/>
        <end position="144"/>
    </location>
</feature>
<dbReference type="Proteomes" id="UP000320762">
    <property type="component" value="Unassembled WGS sequence"/>
</dbReference>
<name>A0A550CVK7_9AGAR</name>
<feature type="compositionally biased region" description="Low complexity" evidence="1">
    <location>
        <begin position="506"/>
        <end position="533"/>
    </location>
</feature>
<feature type="region of interest" description="Disordered" evidence="1">
    <location>
        <begin position="1"/>
        <end position="176"/>
    </location>
</feature>
<feature type="region of interest" description="Disordered" evidence="1">
    <location>
        <begin position="483"/>
        <end position="639"/>
    </location>
</feature>